<proteinExistence type="predicted"/>
<keyword evidence="2" id="KW-1185">Reference proteome</keyword>
<name>A0A183SWM9_SCHSO</name>
<dbReference type="WBParaSite" id="SSLN_0000896401-mRNA-1">
    <property type="protein sequence ID" value="SSLN_0000896401-mRNA-1"/>
    <property type="gene ID" value="SSLN_0000896401"/>
</dbReference>
<evidence type="ECO:0000313" key="3">
    <source>
        <dbReference type="WBParaSite" id="SSLN_0000896401-mRNA-1"/>
    </source>
</evidence>
<sequence>MFFVFSTRYTDLPPFHALHLSHRFSLPVILSLHYAMYRSSVNWSHFSTGIIIPMPQCEIARFFRKVNDSKSIEERTDLILGSSGTSACDRREDLEGSQHLLNQILDAALFSDFLEPLRT</sequence>
<dbReference type="EMBL" id="UYSU01034758">
    <property type="protein sequence ID" value="VDL95012.1"/>
    <property type="molecule type" value="Genomic_DNA"/>
</dbReference>
<evidence type="ECO:0000313" key="2">
    <source>
        <dbReference type="Proteomes" id="UP000275846"/>
    </source>
</evidence>
<reference evidence="3" key="1">
    <citation type="submission" date="2016-06" db="UniProtKB">
        <authorList>
            <consortium name="WormBaseParasite"/>
        </authorList>
    </citation>
    <scope>IDENTIFICATION</scope>
</reference>
<accession>A0A183SWM9</accession>
<dbReference type="Proteomes" id="UP000275846">
    <property type="component" value="Unassembled WGS sequence"/>
</dbReference>
<dbReference type="AlphaFoldDB" id="A0A183SWM9"/>
<organism evidence="3">
    <name type="scientific">Schistocephalus solidus</name>
    <name type="common">Tapeworm</name>
    <dbReference type="NCBI Taxonomy" id="70667"/>
    <lineage>
        <taxon>Eukaryota</taxon>
        <taxon>Metazoa</taxon>
        <taxon>Spiralia</taxon>
        <taxon>Lophotrochozoa</taxon>
        <taxon>Platyhelminthes</taxon>
        <taxon>Cestoda</taxon>
        <taxon>Eucestoda</taxon>
        <taxon>Diphyllobothriidea</taxon>
        <taxon>Diphyllobothriidae</taxon>
        <taxon>Schistocephalus</taxon>
    </lineage>
</organism>
<evidence type="ECO:0000313" key="1">
    <source>
        <dbReference type="EMBL" id="VDL95012.1"/>
    </source>
</evidence>
<reference evidence="1 2" key="2">
    <citation type="submission" date="2018-11" db="EMBL/GenBank/DDBJ databases">
        <authorList>
            <consortium name="Pathogen Informatics"/>
        </authorList>
    </citation>
    <scope>NUCLEOTIDE SEQUENCE [LARGE SCALE GENOMIC DNA]</scope>
    <source>
        <strain evidence="1 2">NST_G2</strain>
    </source>
</reference>
<gene>
    <name evidence="1" type="ORF">SSLN_LOCUS8627</name>
</gene>
<protein>
    <submittedName>
        <fullName evidence="1 3">Uncharacterized protein</fullName>
    </submittedName>
</protein>